<feature type="domain" description="Integrase catalytic" evidence="2">
    <location>
        <begin position="143"/>
        <end position="330"/>
    </location>
</feature>
<name>A0A4R5DBG8_9BACT</name>
<evidence type="ECO:0000256" key="1">
    <source>
        <dbReference type="SAM" id="MobiDB-lite"/>
    </source>
</evidence>
<dbReference type="Proteomes" id="UP000294850">
    <property type="component" value="Unassembled WGS sequence"/>
</dbReference>
<dbReference type="Pfam" id="PF09299">
    <property type="entry name" value="Mu-transpos_C"/>
    <property type="match status" value="1"/>
</dbReference>
<gene>
    <name evidence="3" type="ORF">E0F88_26285</name>
</gene>
<dbReference type="SUPFAM" id="SSF50610">
    <property type="entry name" value="mu transposase, C-terminal domain"/>
    <property type="match status" value="1"/>
</dbReference>
<dbReference type="Gene3D" id="3.30.420.10">
    <property type="entry name" value="Ribonuclease H-like superfamily/Ribonuclease H"/>
    <property type="match status" value="1"/>
</dbReference>
<dbReference type="AlphaFoldDB" id="A0A4R5DBG8"/>
<evidence type="ECO:0000313" key="3">
    <source>
        <dbReference type="EMBL" id="TDE11009.1"/>
    </source>
</evidence>
<sequence length="471" mass="54019">MAKRTPWDKYQLILPSLSQDVSITELSRTHNIPVRTLRDWKKKFINLGLPGLDHIKRKDQGTRRCMSQQMQELIGGFALLKPKLRITAIYQKIVLLAEQANQKPPSYTTVYNVVRKIKPALLTLSHEGVKAYRQKFELIYRRECKAPNEIWQCDHTELDIYVLDSDGKEVKTWLTIIMDDYSRAIAGFQLSVEAPSSINTALALRQAISRKEEPCWETCGIPQILYTDHGTDFMSVHIQQVCVNLKIRHFNSAVGRPQGRGKIERFFRTLNDTLLAILPGYSQNGKPLSKPKLTFTELNSAVKDFIVTTYNQQIHRTIGVSPLQRWSEGFLPQMPNSFEELDLLLLFIQRPRKVQRDGIRFLGMRYISIVLAAFVGETVTIRYDPNDLGEIKVYHQDNFLCKAVCQDLSDMTISLKEIKAARSSVKKDLFDQLRQSKAFIKGVTGRKCPSSPKQSVVSEPKTSKLRIYENE</sequence>
<dbReference type="OrthoDB" id="9815231at2"/>
<evidence type="ECO:0000259" key="2">
    <source>
        <dbReference type="PROSITE" id="PS50994"/>
    </source>
</evidence>
<dbReference type="PROSITE" id="PS50994">
    <property type="entry name" value="INTEGRASE"/>
    <property type="match status" value="1"/>
</dbReference>
<dbReference type="Pfam" id="PF13518">
    <property type="entry name" value="HTH_28"/>
    <property type="match status" value="1"/>
</dbReference>
<organism evidence="3 4">
    <name type="scientific">Dyadobacter psychrotolerans</name>
    <dbReference type="NCBI Taxonomy" id="2541721"/>
    <lineage>
        <taxon>Bacteria</taxon>
        <taxon>Pseudomonadati</taxon>
        <taxon>Bacteroidota</taxon>
        <taxon>Cytophagia</taxon>
        <taxon>Cytophagales</taxon>
        <taxon>Spirosomataceae</taxon>
        <taxon>Dyadobacter</taxon>
    </lineage>
</organism>
<dbReference type="SUPFAM" id="SSF53098">
    <property type="entry name" value="Ribonuclease H-like"/>
    <property type="match status" value="1"/>
</dbReference>
<dbReference type="PANTHER" id="PTHR35004">
    <property type="entry name" value="TRANSPOSASE RV3428C-RELATED"/>
    <property type="match status" value="1"/>
</dbReference>
<dbReference type="InterPro" id="IPR009004">
    <property type="entry name" value="Transposase_Mu_C"/>
</dbReference>
<keyword evidence="4" id="KW-1185">Reference proteome</keyword>
<evidence type="ECO:0000313" key="4">
    <source>
        <dbReference type="Proteomes" id="UP000294850"/>
    </source>
</evidence>
<proteinExistence type="predicted"/>
<dbReference type="PANTHER" id="PTHR35004:SF6">
    <property type="entry name" value="TRANSPOSASE"/>
    <property type="match status" value="1"/>
</dbReference>
<dbReference type="RefSeq" id="WP_131961271.1">
    <property type="nucleotide sequence ID" value="NZ_SMFL01000013.1"/>
</dbReference>
<dbReference type="InterPro" id="IPR055247">
    <property type="entry name" value="InsJ-like_HTH"/>
</dbReference>
<dbReference type="GO" id="GO:0003676">
    <property type="term" value="F:nucleic acid binding"/>
    <property type="evidence" value="ECO:0007669"/>
    <property type="project" value="InterPro"/>
</dbReference>
<accession>A0A4R5DBG8</accession>
<dbReference type="EMBL" id="SMFL01000013">
    <property type="protein sequence ID" value="TDE11009.1"/>
    <property type="molecule type" value="Genomic_DNA"/>
</dbReference>
<dbReference type="Gene3D" id="2.30.30.130">
    <property type="entry name" value="Transposase, Mu, C-terminal"/>
    <property type="match status" value="1"/>
</dbReference>
<dbReference type="Pfam" id="PF00665">
    <property type="entry name" value="rve"/>
    <property type="match status" value="1"/>
</dbReference>
<reference evidence="3 4" key="1">
    <citation type="submission" date="2019-03" db="EMBL/GenBank/DDBJ databases">
        <title>Dyadobacter AR-3-6 sp. nov., isolated from arctic soil.</title>
        <authorList>
            <person name="Chaudhary D.K."/>
        </authorList>
    </citation>
    <scope>NUCLEOTIDE SEQUENCE [LARGE SCALE GENOMIC DNA]</scope>
    <source>
        <strain evidence="3 4">AR-3-6</strain>
    </source>
</reference>
<feature type="region of interest" description="Disordered" evidence="1">
    <location>
        <begin position="444"/>
        <end position="471"/>
    </location>
</feature>
<dbReference type="InterPro" id="IPR036397">
    <property type="entry name" value="RNaseH_sf"/>
</dbReference>
<dbReference type="GO" id="GO:0015074">
    <property type="term" value="P:DNA integration"/>
    <property type="evidence" value="ECO:0007669"/>
    <property type="project" value="InterPro"/>
</dbReference>
<dbReference type="InterPro" id="IPR001584">
    <property type="entry name" value="Integrase_cat-core"/>
</dbReference>
<dbReference type="InterPro" id="IPR012337">
    <property type="entry name" value="RNaseH-like_sf"/>
</dbReference>
<dbReference type="InterPro" id="IPR015378">
    <property type="entry name" value="Transposase-like_Mu_C"/>
</dbReference>
<comment type="caution">
    <text evidence="3">The sequence shown here is derived from an EMBL/GenBank/DDBJ whole genome shotgun (WGS) entry which is preliminary data.</text>
</comment>
<protein>
    <submittedName>
        <fullName evidence="3">Transposase</fullName>
    </submittedName>
</protein>